<dbReference type="InParanoid" id="A0A1Y2MHI0"/>
<gene>
    <name evidence="2" type="ORF">B5807_00956</name>
</gene>
<accession>A0A1Y2MHI0</accession>
<sequence>MSHRTAATALLLASLPYGIALPQGLPLPIDLAPNVKPIFLASNTSTVTVVDTTSAVESATDVLSAPSIVDPAANILPLILPGILPVETDLPPLETDLPPIDTPDVVSTLPTSIYDDLPDINSLEVTDLPTPTEVSDEPISEPLVPDFPEEARVPISTFSGVVQPLLSVIQTLLGAMPDNYAPPLPGIFVNPLRSTETPDIFVDPLLPTETLSDNTSPTLAPSIAPSIATDHPFAQRFTKRQTTSPLSASALIDLLTPILNAIQALLKTVSLTNPTTADLVSGVVSDVASVVPALATLPVEVPTVSDVPTLPIPNISLPAVTDILPSNTTVSDLPAVPIPEVLPQDIPDDVLNVPVPDDFQAIDWAAYESPPIWTPPTSSEEPSIPDDVLNVAVPEFDESGNIIDAPLSAVSAATADPAPEVPTSLVAIAAEPLSVVSAVVSVLAPPRALPTSLDVFSDFDDLDDADDLAEWPFTLVLDSVAPDATGELPDLSDLSTSGTPTDAPAGLLLPLDAPTLATPSELAIPTDVGDVSVPEGFEDVFDSVPEVASVASAIPTSPLDERPIPPEVLALLGPELDENGFPVDTPVSAPNAPSTLPSNLNWWKIPVPDDFIDSNLPAPTPELPDVLPALPSPDPPALDPVGSILPVAAVVAPGAITHRASLPFQVPSAPRSLAKRQWWPRPAWPIPGITPGYPIPGITPGFPIPGFTPGFTISGLKPPVFPIPTLVTPASAASSNALTAVKPLLDLVSSLLALFPDLRGKLPNLADLIPANLTSPVAPVAPSLPNLPFPVVPGFGGVPTVSGLLNLPVPGVPGVTNLPNVLPPLPTVPGLSNLGGLLPPLPNPIPIPSLAPLPVPAPPVIVPDVPIVPIVGNLLTNTGGDVPSIPAPALSSLLPLPLPTFDLAGPVSTVPGISEVLTGVLPVVSNVLPAVATILPTVPTVPVTPVLSTLTTALAPVAALLKPLPTVRPPIRRAEQMQQGPASDWESFLGELDEPYRSELSDLIHDSAKALDNDDIDAMLDTLKSDFDNLSAYTKARIASTTLTKRAMRHGKRQSVPGVLSIGASLDDADKIDISGILGPNQSLDPNGMLSQSGVQAQPEDFFQDAPLELADSSISPVFSSLNAELASLIEAGGLDPNGMLSSVAPSPLPLEVPEQNPYEGISSNWDSALDFSQPAKAIEGLDATIQASKANHIGSNKAPKLPFSSAEAARTNAQAQGSVMDWFQRNVRPSLNEDVDAKIME</sequence>
<evidence type="ECO:0000313" key="2">
    <source>
        <dbReference type="EMBL" id="OSS54987.1"/>
    </source>
</evidence>
<keyword evidence="1" id="KW-0732">Signal</keyword>
<dbReference type="Proteomes" id="UP000193240">
    <property type="component" value="Unassembled WGS sequence"/>
</dbReference>
<evidence type="ECO:0000256" key="1">
    <source>
        <dbReference type="SAM" id="SignalP"/>
    </source>
</evidence>
<protein>
    <submittedName>
        <fullName evidence="2">Uncharacterized protein</fullName>
    </submittedName>
</protein>
<name>A0A1Y2MHI0_EPING</name>
<proteinExistence type="predicted"/>
<dbReference type="AlphaFoldDB" id="A0A1Y2MHI0"/>
<reference evidence="2 3" key="1">
    <citation type="journal article" date="2017" name="Genome Announc.">
        <title>Genome sequence of the saprophytic ascomycete Epicoccum nigrum ICMP 19927 strain isolated from New Zealand.</title>
        <authorList>
            <person name="Fokin M."/>
            <person name="Fleetwood D."/>
            <person name="Weir B.S."/>
            <person name="Villas-Boas S.G."/>
        </authorList>
    </citation>
    <scope>NUCLEOTIDE SEQUENCE [LARGE SCALE GENOMIC DNA]</scope>
    <source>
        <strain evidence="2 3">ICMP 19927</strain>
    </source>
</reference>
<keyword evidence="3" id="KW-1185">Reference proteome</keyword>
<feature type="chain" id="PRO_5012869954" evidence="1">
    <location>
        <begin position="21"/>
        <end position="1242"/>
    </location>
</feature>
<dbReference type="EMBL" id="KZ107838">
    <property type="protein sequence ID" value="OSS54987.1"/>
    <property type="molecule type" value="Genomic_DNA"/>
</dbReference>
<organism evidence="2 3">
    <name type="scientific">Epicoccum nigrum</name>
    <name type="common">Soil fungus</name>
    <name type="synonym">Epicoccum purpurascens</name>
    <dbReference type="NCBI Taxonomy" id="105696"/>
    <lineage>
        <taxon>Eukaryota</taxon>
        <taxon>Fungi</taxon>
        <taxon>Dikarya</taxon>
        <taxon>Ascomycota</taxon>
        <taxon>Pezizomycotina</taxon>
        <taxon>Dothideomycetes</taxon>
        <taxon>Pleosporomycetidae</taxon>
        <taxon>Pleosporales</taxon>
        <taxon>Pleosporineae</taxon>
        <taxon>Didymellaceae</taxon>
        <taxon>Epicoccum</taxon>
    </lineage>
</organism>
<feature type="signal peptide" evidence="1">
    <location>
        <begin position="1"/>
        <end position="20"/>
    </location>
</feature>
<evidence type="ECO:0000313" key="3">
    <source>
        <dbReference type="Proteomes" id="UP000193240"/>
    </source>
</evidence>
<dbReference type="STRING" id="105696.A0A1Y2MHI0"/>